<dbReference type="KEGG" id="ruv:EC9_52340"/>
<accession>A0A517M808</accession>
<dbReference type="AlphaFoldDB" id="A0A517M808"/>
<reference evidence="1 2" key="1">
    <citation type="submission" date="2019-02" db="EMBL/GenBank/DDBJ databases">
        <title>Deep-cultivation of Planctomycetes and their phenomic and genomic characterization uncovers novel biology.</title>
        <authorList>
            <person name="Wiegand S."/>
            <person name="Jogler M."/>
            <person name="Boedeker C."/>
            <person name="Pinto D."/>
            <person name="Vollmers J."/>
            <person name="Rivas-Marin E."/>
            <person name="Kohn T."/>
            <person name="Peeters S.H."/>
            <person name="Heuer A."/>
            <person name="Rast P."/>
            <person name="Oberbeckmann S."/>
            <person name="Bunk B."/>
            <person name="Jeske O."/>
            <person name="Meyerdierks A."/>
            <person name="Storesund J.E."/>
            <person name="Kallscheuer N."/>
            <person name="Luecker S."/>
            <person name="Lage O.M."/>
            <person name="Pohl T."/>
            <person name="Merkel B.J."/>
            <person name="Hornburger P."/>
            <person name="Mueller R.-W."/>
            <person name="Bruemmer F."/>
            <person name="Labrenz M."/>
            <person name="Spormann A.M."/>
            <person name="Op den Camp H."/>
            <person name="Overmann J."/>
            <person name="Amann R."/>
            <person name="Jetten M.S.M."/>
            <person name="Mascher T."/>
            <person name="Medema M.H."/>
            <person name="Devos D.P."/>
            <person name="Kaster A.-K."/>
            <person name="Ovreas L."/>
            <person name="Rohde M."/>
            <person name="Galperin M.Y."/>
            <person name="Jogler C."/>
        </authorList>
    </citation>
    <scope>NUCLEOTIDE SEQUENCE [LARGE SCALE GENOMIC DNA]</scope>
    <source>
        <strain evidence="1 2">EC9</strain>
    </source>
</reference>
<protein>
    <submittedName>
        <fullName evidence="1">Uncharacterized protein</fullName>
    </submittedName>
</protein>
<evidence type="ECO:0000313" key="2">
    <source>
        <dbReference type="Proteomes" id="UP000319557"/>
    </source>
</evidence>
<gene>
    <name evidence="1" type="ORF">EC9_52340</name>
</gene>
<proteinExistence type="predicted"/>
<dbReference type="EMBL" id="CP036261">
    <property type="protein sequence ID" value="QDS91015.1"/>
    <property type="molecule type" value="Genomic_DNA"/>
</dbReference>
<sequence precursor="true">MAGGRIENGIYQLAADAGPSAGQHVVRIAGKRKSGRKIQVPPDEYSPEGAVVEEMVDAVPARYGENSDLIRDIASPSTEINFELESQ</sequence>
<evidence type="ECO:0000313" key="1">
    <source>
        <dbReference type="EMBL" id="QDS91015.1"/>
    </source>
</evidence>
<organism evidence="1 2">
    <name type="scientific">Rosistilla ulvae</name>
    <dbReference type="NCBI Taxonomy" id="1930277"/>
    <lineage>
        <taxon>Bacteria</taxon>
        <taxon>Pseudomonadati</taxon>
        <taxon>Planctomycetota</taxon>
        <taxon>Planctomycetia</taxon>
        <taxon>Pirellulales</taxon>
        <taxon>Pirellulaceae</taxon>
        <taxon>Rosistilla</taxon>
    </lineage>
</organism>
<name>A0A517M808_9BACT</name>
<dbReference type="Proteomes" id="UP000319557">
    <property type="component" value="Chromosome"/>
</dbReference>
<keyword evidence="2" id="KW-1185">Reference proteome</keyword>